<dbReference type="GO" id="GO:0071586">
    <property type="term" value="P:CAAX-box protein processing"/>
    <property type="evidence" value="ECO:0007669"/>
    <property type="project" value="InterPro"/>
</dbReference>
<reference evidence="14" key="3">
    <citation type="journal article" date="2019" name="J. ISSAAS">
        <title>Genomics, evolutionary history and diagnostics of the Alternaria alternata species group including apple and Asian pear pathotypes.</title>
        <authorList>
            <person name="Armitage A.D."/>
            <person name="Cockerton H.M."/>
            <person name="Sreenivasaprasad S."/>
            <person name="Woodhall J."/>
            <person name="Lane C."/>
            <person name="Harrison R.J."/>
            <person name="Clarkson J.P."/>
        </authorList>
    </citation>
    <scope>NUCLEOTIDE SEQUENCE</scope>
    <source>
        <strain evidence="14">FERA 1177</strain>
    </source>
</reference>
<evidence type="ECO:0000256" key="8">
    <source>
        <dbReference type="ARBA" id="ARBA00023136"/>
    </source>
</evidence>
<evidence type="ECO:0000256" key="3">
    <source>
        <dbReference type="ARBA" id="ARBA00022670"/>
    </source>
</evidence>
<evidence type="ECO:0000256" key="6">
    <source>
        <dbReference type="ARBA" id="ARBA00022824"/>
    </source>
</evidence>
<dbReference type="STRING" id="5599.A0A177DJI5"/>
<dbReference type="AlphaFoldDB" id="A0A177DJI5"/>
<evidence type="ECO:0000313" key="14">
    <source>
        <dbReference type="EMBL" id="RYN77874.1"/>
    </source>
</evidence>
<dbReference type="KEGG" id="aalt:CC77DRAFT_965113"/>
<evidence type="ECO:0000256" key="7">
    <source>
        <dbReference type="ARBA" id="ARBA00022989"/>
    </source>
</evidence>
<evidence type="ECO:0000313" key="13">
    <source>
        <dbReference type="EMBL" id="OAG19212.1"/>
    </source>
</evidence>
<name>A0A177DJI5_ALTAL</name>
<evidence type="ECO:0000256" key="11">
    <source>
        <dbReference type="SAM" id="Phobius"/>
    </source>
</evidence>
<dbReference type="EMBL" id="KV441481">
    <property type="protein sequence ID" value="OAG19212.1"/>
    <property type="molecule type" value="Genomic_DNA"/>
</dbReference>
<evidence type="ECO:0000256" key="1">
    <source>
        <dbReference type="ARBA" id="ARBA00004477"/>
    </source>
</evidence>
<feature type="transmembrane region" description="Helical" evidence="11">
    <location>
        <begin position="76"/>
        <end position="95"/>
    </location>
</feature>
<organism evidence="13 15">
    <name type="scientific">Alternaria alternata</name>
    <name type="common">Alternaria rot fungus</name>
    <name type="synonym">Torula alternata</name>
    <dbReference type="NCBI Taxonomy" id="5599"/>
    <lineage>
        <taxon>Eukaryota</taxon>
        <taxon>Fungi</taxon>
        <taxon>Dikarya</taxon>
        <taxon>Ascomycota</taxon>
        <taxon>Pezizomycotina</taxon>
        <taxon>Dothideomycetes</taxon>
        <taxon>Pleosporomycetidae</taxon>
        <taxon>Pleosporales</taxon>
        <taxon>Pleosporineae</taxon>
        <taxon>Pleosporaceae</taxon>
        <taxon>Alternaria</taxon>
        <taxon>Alternaria sect. Alternaria</taxon>
        <taxon>Alternaria alternata complex</taxon>
    </lineage>
</organism>
<evidence type="ECO:0000259" key="12">
    <source>
        <dbReference type="Pfam" id="PF02517"/>
    </source>
</evidence>
<feature type="transmembrane region" description="Helical" evidence="11">
    <location>
        <begin position="223"/>
        <end position="248"/>
    </location>
</feature>
<keyword evidence="7 11" id="KW-1133">Transmembrane helix</keyword>
<dbReference type="Proteomes" id="UP000291422">
    <property type="component" value="Unassembled WGS sequence"/>
</dbReference>
<dbReference type="InterPro" id="IPR039731">
    <property type="entry name" value="Rce1"/>
</dbReference>
<comment type="catalytic activity">
    <reaction evidence="9">
        <text>Hydrolyzes the peptide bond -P2-(S-farnesyl or geranylgeranyl)C-P1'-P2'-P3'-COOH where P1' and P2' are amino acids with aliphatic sidechains and P3' is any C-terminal residue.</text>
        <dbReference type="EC" id="3.4.26.1"/>
    </reaction>
</comment>
<dbReference type="Pfam" id="PF02517">
    <property type="entry name" value="Rce1-like"/>
    <property type="match status" value="1"/>
</dbReference>
<evidence type="ECO:0000256" key="4">
    <source>
        <dbReference type="ARBA" id="ARBA00022692"/>
    </source>
</evidence>
<dbReference type="GO" id="GO:0004222">
    <property type="term" value="F:metalloendopeptidase activity"/>
    <property type="evidence" value="ECO:0007669"/>
    <property type="project" value="InterPro"/>
</dbReference>
<feature type="transmembrane region" description="Helical" evidence="11">
    <location>
        <begin position="305"/>
        <end position="324"/>
    </location>
</feature>
<proteinExistence type="inferred from homology"/>
<keyword evidence="15" id="KW-1185">Reference proteome</keyword>
<dbReference type="EMBL" id="PDXD01000008">
    <property type="protein sequence ID" value="RYN77874.1"/>
    <property type="molecule type" value="Genomic_DNA"/>
</dbReference>
<evidence type="ECO:0000256" key="2">
    <source>
        <dbReference type="ARBA" id="ARBA00006897"/>
    </source>
</evidence>
<dbReference type="PANTHER" id="PTHR13046:SF0">
    <property type="entry name" value="CAAX PRENYL PROTEASE 2"/>
    <property type="match status" value="1"/>
</dbReference>
<keyword evidence="5" id="KW-0378">Hydrolase</keyword>
<protein>
    <recommendedName>
        <fullName evidence="10">intramembrane prenyl-peptidase Rce1</fullName>
        <ecNumber evidence="10">3.4.26.1</ecNumber>
    </recommendedName>
</protein>
<dbReference type="Proteomes" id="UP000077248">
    <property type="component" value="Unassembled WGS sequence"/>
</dbReference>
<reference evidence="16" key="2">
    <citation type="journal article" date="2019" name="bioRxiv">
        <title>Genomics, evolutionary history and diagnostics of the Alternaria alternata species group including apple and Asian pear pathotypes.</title>
        <authorList>
            <person name="Armitage A.D."/>
            <person name="Cockerton H.M."/>
            <person name="Sreenivasaprasad S."/>
            <person name="Woodhall J.W."/>
            <person name="Lane C.R."/>
            <person name="Harrison R.J."/>
            <person name="Clarkson J.P."/>
        </authorList>
    </citation>
    <scope>NUCLEOTIDE SEQUENCE [LARGE SCALE GENOMIC DNA]</scope>
    <source>
        <strain evidence="16">FERA 1177</strain>
    </source>
</reference>
<evidence type="ECO:0000256" key="9">
    <source>
        <dbReference type="ARBA" id="ARBA00047280"/>
    </source>
</evidence>
<feature type="transmembrane region" description="Helical" evidence="11">
    <location>
        <begin position="115"/>
        <end position="134"/>
    </location>
</feature>
<dbReference type="EC" id="3.4.26.1" evidence="10"/>
<dbReference type="GeneID" id="29121302"/>
<dbReference type="PANTHER" id="PTHR13046">
    <property type="entry name" value="PROTEASE U48 CAAX PRENYL PROTEASE RCE1"/>
    <property type="match status" value="1"/>
</dbReference>
<dbReference type="InterPro" id="IPR003675">
    <property type="entry name" value="Rce1/LyrA-like_dom"/>
</dbReference>
<feature type="transmembrane region" description="Helical" evidence="11">
    <location>
        <begin position="31"/>
        <end position="55"/>
    </location>
</feature>
<comment type="similarity">
    <text evidence="2">Belongs to the peptidase U48 family.</text>
</comment>
<evidence type="ECO:0000256" key="5">
    <source>
        <dbReference type="ARBA" id="ARBA00022801"/>
    </source>
</evidence>
<dbReference type="VEuPathDB" id="FungiDB:CC77DRAFT_965113"/>
<dbReference type="GO" id="GO:0005789">
    <property type="term" value="C:endoplasmic reticulum membrane"/>
    <property type="evidence" value="ECO:0007669"/>
    <property type="project" value="UniProtKB-SubCell"/>
</dbReference>
<reference evidence="13 15" key="1">
    <citation type="submission" date="2016-05" db="EMBL/GenBank/DDBJ databases">
        <title>Comparative analysis of secretome profiles of manganese(II)-oxidizing ascomycete fungi.</title>
        <authorList>
            <consortium name="DOE Joint Genome Institute"/>
            <person name="Zeiner C.A."/>
            <person name="Purvine S.O."/>
            <person name="Zink E.M."/>
            <person name="Wu S."/>
            <person name="Pasa-Tolic L."/>
            <person name="Chaput D.L."/>
            <person name="Haridas S."/>
            <person name="Grigoriev I.V."/>
            <person name="Santelli C.M."/>
            <person name="Hansel C.M."/>
        </authorList>
    </citation>
    <scope>NUCLEOTIDE SEQUENCE [LARGE SCALE GENOMIC DNA]</scope>
    <source>
        <strain evidence="13 15">SRC1lrK2f</strain>
    </source>
</reference>
<gene>
    <name evidence="14" type="ORF">AA0117_g4608</name>
    <name evidence="13" type="ORF">CC77DRAFT_965113</name>
</gene>
<feature type="domain" description="CAAX prenyl protease 2/Lysostaphin resistance protein A-like" evidence="12">
    <location>
        <begin position="158"/>
        <end position="266"/>
    </location>
</feature>
<keyword evidence="4 11" id="KW-0812">Transmembrane</keyword>
<keyword evidence="3" id="KW-0645">Protease</keyword>
<accession>A0A177DJI5</accession>
<keyword evidence="6" id="KW-0256">Endoplasmic reticulum</keyword>
<evidence type="ECO:0000313" key="16">
    <source>
        <dbReference type="Proteomes" id="UP000291422"/>
    </source>
</evidence>
<sequence>MPPPLNGWRDKLSALEDLYERHVKGVPKPPVLSASAAALLSAAYVFIYVIPFYLSPATRPSPTLTRDAPSSIRARVRAVTFSTALCSVLTVIVLYQHDASAMEILSLLGIWPVSPVDTIRTMLLVVILFAGPIFEHGIVDDGWRDWIKLNGVNESLSSWIGYRNFVVGPVSEELVWRSFIVPLHVLAQFSGKQIVFLTPLYFGIAHLHHLYEFRITHSEVPFFIAVLRSLFQFTYTSLFGFFAAFVFIRTGNVYTCMLAHTFCNWMGLPRFYGRVGVEAGIPIGPPDVDKKDDEQRNVPAYQGKGVGWTVAYYLVLVAGALGFYHQLFPLTESSHALPVDLSK</sequence>
<feature type="transmembrane region" description="Helical" evidence="11">
    <location>
        <begin position="194"/>
        <end position="211"/>
    </location>
</feature>
<evidence type="ECO:0000256" key="10">
    <source>
        <dbReference type="ARBA" id="ARBA00049729"/>
    </source>
</evidence>
<evidence type="ECO:0000313" key="15">
    <source>
        <dbReference type="Proteomes" id="UP000077248"/>
    </source>
</evidence>
<dbReference type="OMA" id="HSFCNWC"/>
<keyword evidence="8 11" id="KW-0472">Membrane</keyword>
<comment type="subcellular location">
    <subcellularLocation>
        <location evidence="1">Endoplasmic reticulum membrane</location>
        <topology evidence="1">Multi-pass membrane protein</topology>
    </subcellularLocation>
</comment>
<dbReference type="RefSeq" id="XP_018384633.1">
    <property type="nucleotide sequence ID" value="XM_018535708.1"/>
</dbReference>